<dbReference type="InterPro" id="IPR053151">
    <property type="entry name" value="RNase_H-like"/>
</dbReference>
<dbReference type="AlphaFoldDB" id="A0AAW2Q184"/>
<comment type="caution">
    <text evidence="2">The sequence shown here is derived from an EMBL/GenBank/DDBJ whole genome shotgun (WGS) entry which is preliminary data.</text>
</comment>
<evidence type="ECO:0000313" key="2">
    <source>
        <dbReference type="EMBL" id="KAL0361556.1"/>
    </source>
</evidence>
<sequence>MRLEFGQGDLFAVNSLNILIQLKAHQQKAIVVHWRKPQEGWYKLNTDGASKGNPGIFGAEGMLGDHLMRVIFAFQEPFGDTTNTKAELQAIYRGLKICTDKGYNNIWIETDAKTIIKLISTPRQGAWNLQNTLQNIRKIMSQMECRNLTYIS</sequence>
<evidence type="ECO:0000259" key="1">
    <source>
        <dbReference type="PROSITE" id="PS50879"/>
    </source>
</evidence>
<proteinExistence type="predicted"/>
<dbReference type="InterPro" id="IPR012337">
    <property type="entry name" value="RNaseH-like_sf"/>
</dbReference>
<gene>
    <name evidence="2" type="ORF">Sradi_3840100</name>
</gene>
<name>A0AAW2Q184_SESRA</name>
<reference evidence="2" key="2">
    <citation type="journal article" date="2024" name="Plant">
        <title>Genomic evolution and insights into agronomic trait innovations of Sesamum species.</title>
        <authorList>
            <person name="Miao H."/>
            <person name="Wang L."/>
            <person name="Qu L."/>
            <person name="Liu H."/>
            <person name="Sun Y."/>
            <person name="Le M."/>
            <person name="Wang Q."/>
            <person name="Wei S."/>
            <person name="Zheng Y."/>
            <person name="Lin W."/>
            <person name="Duan Y."/>
            <person name="Cao H."/>
            <person name="Xiong S."/>
            <person name="Wang X."/>
            <person name="Wei L."/>
            <person name="Li C."/>
            <person name="Ma Q."/>
            <person name="Ju M."/>
            <person name="Zhao R."/>
            <person name="Li G."/>
            <person name="Mu C."/>
            <person name="Tian Q."/>
            <person name="Mei H."/>
            <person name="Zhang T."/>
            <person name="Gao T."/>
            <person name="Zhang H."/>
        </authorList>
    </citation>
    <scope>NUCLEOTIDE SEQUENCE</scope>
    <source>
        <strain evidence="2">G02</strain>
    </source>
</reference>
<dbReference type="CDD" id="cd06222">
    <property type="entry name" value="RNase_H_like"/>
    <property type="match status" value="1"/>
</dbReference>
<dbReference type="GO" id="GO:0004523">
    <property type="term" value="F:RNA-DNA hybrid ribonuclease activity"/>
    <property type="evidence" value="ECO:0007669"/>
    <property type="project" value="InterPro"/>
</dbReference>
<dbReference type="PANTHER" id="PTHR47723">
    <property type="entry name" value="OS05G0353850 PROTEIN"/>
    <property type="match status" value="1"/>
</dbReference>
<dbReference type="SUPFAM" id="SSF53098">
    <property type="entry name" value="Ribonuclease H-like"/>
    <property type="match status" value="1"/>
</dbReference>
<dbReference type="PROSITE" id="PS50879">
    <property type="entry name" value="RNASE_H_1"/>
    <property type="match status" value="1"/>
</dbReference>
<dbReference type="Pfam" id="PF13456">
    <property type="entry name" value="RVT_3"/>
    <property type="match status" value="1"/>
</dbReference>
<accession>A0AAW2Q184</accession>
<reference evidence="2" key="1">
    <citation type="submission" date="2020-06" db="EMBL/GenBank/DDBJ databases">
        <authorList>
            <person name="Li T."/>
            <person name="Hu X."/>
            <person name="Zhang T."/>
            <person name="Song X."/>
            <person name="Zhang H."/>
            <person name="Dai N."/>
            <person name="Sheng W."/>
            <person name="Hou X."/>
            <person name="Wei L."/>
        </authorList>
    </citation>
    <scope>NUCLEOTIDE SEQUENCE</scope>
    <source>
        <strain evidence="2">G02</strain>
        <tissue evidence="2">Leaf</tissue>
    </source>
</reference>
<dbReference type="EMBL" id="JACGWJ010000016">
    <property type="protein sequence ID" value="KAL0361556.1"/>
    <property type="molecule type" value="Genomic_DNA"/>
</dbReference>
<protein>
    <submittedName>
        <fullName evidence="2">Ribonuclease H protein</fullName>
    </submittedName>
</protein>
<organism evidence="2">
    <name type="scientific">Sesamum radiatum</name>
    <name type="common">Black benniseed</name>
    <dbReference type="NCBI Taxonomy" id="300843"/>
    <lineage>
        <taxon>Eukaryota</taxon>
        <taxon>Viridiplantae</taxon>
        <taxon>Streptophyta</taxon>
        <taxon>Embryophyta</taxon>
        <taxon>Tracheophyta</taxon>
        <taxon>Spermatophyta</taxon>
        <taxon>Magnoliopsida</taxon>
        <taxon>eudicotyledons</taxon>
        <taxon>Gunneridae</taxon>
        <taxon>Pentapetalae</taxon>
        <taxon>asterids</taxon>
        <taxon>lamiids</taxon>
        <taxon>Lamiales</taxon>
        <taxon>Pedaliaceae</taxon>
        <taxon>Sesamum</taxon>
    </lineage>
</organism>
<dbReference type="InterPro" id="IPR044730">
    <property type="entry name" value="RNase_H-like_dom_plant"/>
</dbReference>
<dbReference type="GO" id="GO:0003676">
    <property type="term" value="F:nucleic acid binding"/>
    <property type="evidence" value="ECO:0007669"/>
    <property type="project" value="InterPro"/>
</dbReference>
<dbReference type="Gene3D" id="3.30.420.10">
    <property type="entry name" value="Ribonuclease H-like superfamily/Ribonuclease H"/>
    <property type="match status" value="1"/>
</dbReference>
<dbReference type="InterPro" id="IPR002156">
    <property type="entry name" value="RNaseH_domain"/>
</dbReference>
<dbReference type="InterPro" id="IPR036397">
    <property type="entry name" value="RNaseH_sf"/>
</dbReference>
<feature type="domain" description="RNase H type-1" evidence="1">
    <location>
        <begin position="38"/>
        <end position="152"/>
    </location>
</feature>
<dbReference type="PANTHER" id="PTHR47723:SF19">
    <property type="entry name" value="POLYNUCLEOTIDYL TRANSFERASE, RIBONUCLEASE H-LIKE SUPERFAMILY PROTEIN"/>
    <property type="match status" value="1"/>
</dbReference>